<name>A0ABW4ICQ4_9SPHI</name>
<evidence type="ECO:0000313" key="3">
    <source>
        <dbReference type="Proteomes" id="UP001597118"/>
    </source>
</evidence>
<organism evidence="2 3">
    <name type="scientific">Pseudopedobacter beijingensis</name>
    <dbReference type="NCBI Taxonomy" id="1207056"/>
    <lineage>
        <taxon>Bacteria</taxon>
        <taxon>Pseudomonadati</taxon>
        <taxon>Bacteroidota</taxon>
        <taxon>Sphingobacteriia</taxon>
        <taxon>Sphingobacteriales</taxon>
        <taxon>Sphingobacteriaceae</taxon>
        <taxon>Pseudopedobacter</taxon>
    </lineage>
</organism>
<dbReference type="EMBL" id="JBHUDG010000018">
    <property type="protein sequence ID" value="MFD1630526.1"/>
    <property type="molecule type" value="Genomic_DNA"/>
</dbReference>
<dbReference type="Proteomes" id="UP001597118">
    <property type="component" value="Unassembled WGS sequence"/>
</dbReference>
<keyword evidence="3" id="KW-1185">Reference proteome</keyword>
<gene>
    <name evidence="2" type="ORF">ACFSAH_11595</name>
</gene>
<protein>
    <recommendedName>
        <fullName evidence="4">Lipoprotein</fullName>
    </recommendedName>
</protein>
<accession>A0ABW4ICQ4</accession>
<keyword evidence="1" id="KW-0732">Signal</keyword>
<proteinExistence type="predicted"/>
<dbReference type="PROSITE" id="PS51257">
    <property type="entry name" value="PROKAR_LIPOPROTEIN"/>
    <property type="match status" value="1"/>
</dbReference>
<reference evidence="3" key="1">
    <citation type="journal article" date="2019" name="Int. J. Syst. Evol. Microbiol.">
        <title>The Global Catalogue of Microorganisms (GCM) 10K type strain sequencing project: providing services to taxonomists for standard genome sequencing and annotation.</title>
        <authorList>
            <consortium name="The Broad Institute Genomics Platform"/>
            <consortium name="The Broad Institute Genome Sequencing Center for Infectious Disease"/>
            <person name="Wu L."/>
            <person name="Ma J."/>
        </authorList>
    </citation>
    <scope>NUCLEOTIDE SEQUENCE [LARGE SCALE GENOMIC DNA]</scope>
    <source>
        <strain evidence="3">CCUG 53762</strain>
    </source>
</reference>
<evidence type="ECO:0000313" key="2">
    <source>
        <dbReference type="EMBL" id="MFD1630526.1"/>
    </source>
</evidence>
<sequence>MKLALHYIFCIFILATTFSCGNNNPKNTSSRKDSIDFESLKGITFNEVKRKFENGLSFDTIGFQQEPEWVLRFQRNDSVEVYSPTLNKLVGFYLHHDHSNYYNFAREWFAVKLLSKDSIILQRLEVKSLRVKNDDRSNVYMTFYSDEYIKDVLHSTKEKLREPGSKDTLFVKERIKLANENPLDSNYLFAARNPVKLESKSKAVNVEVYSSFDPLTKSSSYDYLYPEFKIDIQNAYKKFNYAFRVIVDVTGKITVYDFPSYDEDTKENQYKVLQGICDIYLQNLLKITPGNTLGMPHASLITLYVKGHL</sequence>
<comment type="caution">
    <text evidence="2">The sequence shown here is derived from an EMBL/GenBank/DDBJ whole genome shotgun (WGS) entry which is preliminary data.</text>
</comment>
<dbReference type="RefSeq" id="WP_379662904.1">
    <property type="nucleotide sequence ID" value="NZ_JBHUDG010000018.1"/>
</dbReference>
<feature type="signal peptide" evidence="1">
    <location>
        <begin position="1"/>
        <end position="21"/>
    </location>
</feature>
<evidence type="ECO:0000256" key="1">
    <source>
        <dbReference type="SAM" id="SignalP"/>
    </source>
</evidence>
<feature type="chain" id="PRO_5047187325" description="Lipoprotein" evidence="1">
    <location>
        <begin position="22"/>
        <end position="309"/>
    </location>
</feature>
<evidence type="ECO:0008006" key="4">
    <source>
        <dbReference type="Google" id="ProtNLM"/>
    </source>
</evidence>